<organism evidence="1 2">
    <name type="scientific">Acanthoscelides obtectus</name>
    <name type="common">Bean weevil</name>
    <name type="synonym">Bruchus obtectus</name>
    <dbReference type="NCBI Taxonomy" id="200917"/>
    <lineage>
        <taxon>Eukaryota</taxon>
        <taxon>Metazoa</taxon>
        <taxon>Ecdysozoa</taxon>
        <taxon>Arthropoda</taxon>
        <taxon>Hexapoda</taxon>
        <taxon>Insecta</taxon>
        <taxon>Pterygota</taxon>
        <taxon>Neoptera</taxon>
        <taxon>Endopterygota</taxon>
        <taxon>Coleoptera</taxon>
        <taxon>Polyphaga</taxon>
        <taxon>Cucujiformia</taxon>
        <taxon>Chrysomeloidea</taxon>
        <taxon>Chrysomelidae</taxon>
        <taxon>Bruchinae</taxon>
        <taxon>Bruchini</taxon>
        <taxon>Acanthoscelides</taxon>
    </lineage>
</organism>
<protein>
    <submittedName>
        <fullName evidence="1">Uncharacterized protein</fullName>
    </submittedName>
</protein>
<dbReference type="Proteomes" id="UP001152888">
    <property type="component" value="Unassembled WGS sequence"/>
</dbReference>
<sequence length="15" mass="1716">MDVSICLLFVLFDNS</sequence>
<gene>
    <name evidence="1" type="ORF">ACAOBT_LOCUS33015</name>
</gene>
<evidence type="ECO:0000313" key="1">
    <source>
        <dbReference type="EMBL" id="CAH2012781.1"/>
    </source>
</evidence>
<dbReference type="EMBL" id="CAKOFQ010008219">
    <property type="protein sequence ID" value="CAH2012781.1"/>
    <property type="molecule type" value="Genomic_DNA"/>
</dbReference>
<proteinExistence type="predicted"/>
<comment type="caution">
    <text evidence="1">The sequence shown here is derived from an EMBL/GenBank/DDBJ whole genome shotgun (WGS) entry which is preliminary data.</text>
</comment>
<reference evidence="1" key="1">
    <citation type="submission" date="2022-03" db="EMBL/GenBank/DDBJ databases">
        <authorList>
            <person name="Sayadi A."/>
        </authorList>
    </citation>
    <scope>NUCLEOTIDE SEQUENCE</scope>
</reference>
<evidence type="ECO:0000313" key="2">
    <source>
        <dbReference type="Proteomes" id="UP001152888"/>
    </source>
</evidence>
<accession>A0A9P0Q6N9</accession>
<name>A0A9P0Q6N9_ACAOB</name>
<keyword evidence="2" id="KW-1185">Reference proteome</keyword>